<sequence length="260" mass="29179">LTVSKYDVLSLNSSILCFDSVGFTEINPPANVLEVEDYVKETELDTAPDPFLQHITCQQSLYGHGHTEMVASRLSSTLSENICMQVDNNYITNHRKKGTACEDAETPLRCMLRTASTVINHPLVSRSSLKEVLEHTVPHKFIVLVRVQDFKPNPVSAAKLIKFICSQCHHMESAESLQVPLDTQFTEHVCPKSMTQPVNLEPTIIMTFVLTDGEHSLIAYLWEKQAVQFFRGIEPLQLLSSPESFDQVQSCIESLCPENS</sequence>
<feature type="non-terminal residue" evidence="1">
    <location>
        <position position="1"/>
    </location>
</feature>
<dbReference type="PANTHER" id="PTHR14513:SF0">
    <property type="entry name" value="PROTECTION OF TELOMERES PROTEIN 1"/>
    <property type="match status" value="1"/>
</dbReference>
<dbReference type="PANTHER" id="PTHR14513">
    <property type="entry name" value="PROTECTION OF TELOMERES 1"/>
    <property type="match status" value="1"/>
</dbReference>
<gene>
    <name evidence="1" type="primary">ORF5055</name>
</gene>
<reference evidence="1" key="1">
    <citation type="submission" date="2014-12" db="EMBL/GenBank/DDBJ databases">
        <title>Insight into the proteome of Arion vulgaris.</title>
        <authorList>
            <person name="Aradska J."/>
            <person name="Bulat T."/>
            <person name="Smidak R."/>
            <person name="Sarate P."/>
            <person name="Gangsoo J."/>
            <person name="Sialana F."/>
            <person name="Bilban M."/>
            <person name="Lubec G."/>
        </authorList>
    </citation>
    <scope>NUCLEOTIDE SEQUENCE</scope>
    <source>
        <tissue evidence="1">Skin</tissue>
    </source>
</reference>
<dbReference type="GO" id="GO:0010521">
    <property type="term" value="F:telomerase inhibitor activity"/>
    <property type="evidence" value="ECO:0007669"/>
    <property type="project" value="TreeGrafter"/>
</dbReference>
<dbReference type="GO" id="GO:0098505">
    <property type="term" value="F:G-rich strand telomeric DNA binding"/>
    <property type="evidence" value="ECO:0007669"/>
    <property type="project" value="TreeGrafter"/>
</dbReference>
<evidence type="ECO:0000313" key="1">
    <source>
        <dbReference type="EMBL" id="CEK48750.1"/>
    </source>
</evidence>
<protein>
    <submittedName>
        <fullName evidence="1">Uncharacterized protein</fullName>
    </submittedName>
</protein>
<dbReference type="InterPro" id="IPR028389">
    <property type="entry name" value="POT1"/>
</dbReference>
<feature type="non-terminal residue" evidence="1">
    <location>
        <position position="260"/>
    </location>
</feature>
<dbReference type="AlphaFoldDB" id="A0A0B6XZN7"/>
<dbReference type="GO" id="GO:0032210">
    <property type="term" value="P:regulation of telomere maintenance via telomerase"/>
    <property type="evidence" value="ECO:0007669"/>
    <property type="project" value="TreeGrafter"/>
</dbReference>
<name>A0A0B6XZN7_9EUPU</name>
<organism evidence="1">
    <name type="scientific">Arion vulgaris</name>
    <dbReference type="NCBI Taxonomy" id="1028688"/>
    <lineage>
        <taxon>Eukaryota</taxon>
        <taxon>Metazoa</taxon>
        <taxon>Spiralia</taxon>
        <taxon>Lophotrochozoa</taxon>
        <taxon>Mollusca</taxon>
        <taxon>Gastropoda</taxon>
        <taxon>Heterobranchia</taxon>
        <taxon>Euthyneura</taxon>
        <taxon>Panpulmonata</taxon>
        <taxon>Eupulmonata</taxon>
        <taxon>Stylommatophora</taxon>
        <taxon>Helicina</taxon>
        <taxon>Arionoidea</taxon>
        <taxon>Arionidae</taxon>
        <taxon>Arion</taxon>
    </lineage>
</organism>
<dbReference type="GO" id="GO:0000783">
    <property type="term" value="C:nuclear telomere cap complex"/>
    <property type="evidence" value="ECO:0007669"/>
    <property type="project" value="TreeGrafter"/>
</dbReference>
<dbReference type="EMBL" id="HACG01001885">
    <property type="protein sequence ID" value="CEK48750.1"/>
    <property type="molecule type" value="Transcribed_RNA"/>
</dbReference>
<accession>A0A0B6XZN7</accession>
<dbReference type="GO" id="GO:0016233">
    <property type="term" value="P:telomere capping"/>
    <property type="evidence" value="ECO:0007669"/>
    <property type="project" value="TreeGrafter"/>
</dbReference>
<proteinExistence type="predicted"/>